<dbReference type="PANTHER" id="PTHR30404">
    <property type="entry name" value="N-ACETYLMURAMOYL-L-ALANINE AMIDASE"/>
    <property type="match status" value="1"/>
</dbReference>
<dbReference type="Proteomes" id="UP000065807">
    <property type="component" value="Chromosome"/>
</dbReference>
<proteinExistence type="predicted"/>
<dbReference type="STRING" id="1555112.LIP_2493"/>
<protein>
    <submittedName>
        <fullName evidence="4">Cell wall hydrolase</fullName>
    </submittedName>
</protein>
<dbReference type="InterPro" id="IPR050695">
    <property type="entry name" value="N-acetylmuramoyl_amidase_3"/>
</dbReference>
<dbReference type="SUPFAM" id="SSF53187">
    <property type="entry name" value="Zn-dependent exopeptidases"/>
    <property type="match status" value="1"/>
</dbReference>
<dbReference type="PANTHER" id="PTHR30404:SF0">
    <property type="entry name" value="N-ACETYLMURAMOYL-L-ALANINE AMIDASE AMIC"/>
    <property type="match status" value="1"/>
</dbReference>
<dbReference type="SMART" id="SM00646">
    <property type="entry name" value="Ami_3"/>
    <property type="match status" value="1"/>
</dbReference>
<sequence>MRKGLWGRDRLAASPLATLLVLLLLLISGGKEHTPRPQPDGGSLSGRVIVVDPGHGGNDRNRGDFGAEGVGPVPEKENALAIGLALKRELEALGARVVMTRESDRSPADDGPYRSDPLGQLKARVETARQVNADAFISVHNDWSDDPRQEGVASFHYSAASRRLAEAIQRGMAAATGAQDRGVHAEDFYVLRHTPGPAVLVETGFVSNRQEAYRLSDPAYRARVARGIAQGVAEVLGR</sequence>
<dbReference type="AlphaFoldDB" id="A0A0K2SNC9"/>
<dbReference type="GO" id="GO:0009253">
    <property type="term" value="P:peptidoglycan catabolic process"/>
    <property type="evidence" value="ECO:0007669"/>
    <property type="project" value="InterPro"/>
</dbReference>
<feature type="region of interest" description="Disordered" evidence="2">
    <location>
        <begin position="52"/>
        <end position="72"/>
    </location>
</feature>
<keyword evidence="1 4" id="KW-0378">Hydrolase</keyword>
<organism evidence="4 5">
    <name type="scientific">Limnochorda pilosa</name>
    <dbReference type="NCBI Taxonomy" id="1555112"/>
    <lineage>
        <taxon>Bacteria</taxon>
        <taxon>Bacillati</taxon>
        <taxon>Bacillota</taxon>
        <taxon>Limnochordia</taxon>
        <taxon>Limnochordales</taxon>
        <taxon>Limnochordaceae</taxon>
        <taxon>Limnochorda</taxon>
    </lineage>
</organism>
<dbReference type="InterPro" id="IPR002508">
    <property type="entry name" value="MurNAc-LAA_cat"/>
</dbReference>
<dbReference type="KEGG" id="lpil:LIP_2493"/>
<evidence type="ECO:0000259" key="3">
    <source>
        <dbReference type="SMART" id="SM00646"/>
    </source>
</evidence>
<gene>
    <name evidence="4" type="ORF">LIP_2493</name>
</gene>
<dbReference type="CDD" id="cd02696">
    <property type="entry name" value="MurNAc-LAA"/>
    <property type="match status" value="1"/>
</dbReference>
<reference evidence="5" key="2">
    <citation type="journal article" date="2016" name="Int. J. Syst. Evol. Microbiol.">
        <title>Complete genome sequence and cell structure of Limnochorda pilosa, a Gram-negative spore-former within the phylum Firmicutes.</title>
        <authorList>
            <person name="Watanabe M."/>
            <person name="Kojima H."/>
            <person name="Fukui M."/>
        </authorList>
    </citation>
    <scope>NUCLEOTIDE SEQUENCE [LARGE SCALE GENOMIC DNA]</scope>
    <source>
        <strain evidence="5">HC45</strain>
    </source>
</reference>
<dbReference type="Pfam" id="PF01520">
    <property type="entry name" value="Amidase_3"/>
    <property type="match status" value="1"/>
</dbReference>
<dbReference type="Gene3D" id="3.40.630.40">
    <property type="entry name" value="Zn-dependent exopeptidases"/>
    <property type="match status" value="1"/>
</dbReference>
<keyword evidence="5" id="KW-1185">Reference proteome</keyword>
<dbReference type="GO" id="GO:0008745">
    <property type="term" value="F:N-acetylmuramoyl-L-alanine amidase activity"/>
    <property type="evidence" value="ECO:0007669"/>
    <property type="project" value="InterPro"/>
</dbReference>
<evidence type="ECO:0000256" key="1">
    <source>
        <dbReference type="ARBA" id="ARBA00022801"/>
    </source>
</evidence>
<dbReference type="GO" id="GO:0030288">
    <property type="term" value="C:outer membrane-bounded periplasmic space"/>
    <property type="evidence" value="ECO:0007669"/>
    <property type="project" value="TreeGrafter"/>
</dbReference>
<feature type="domain" description="MurNAc-LAA" evidence="3">
    <location>
        <begin position="125"/>
        <end position="233"/>
    </location>
</feature>
<reference evidence="5" key="1">
    <citation type="submission" date="2015-07" db="EMBL/GenBank/DDBJ databases">
        <title>Complete genome sequence and phylogenetic analysis of Limnochorda pilosa.</title>
        <authorList>
            <person name="Watanabe M."/>
            <person name="Kojima H."/>
            <person name="Fukui M."/>
        </authorList>
    </citation>
    <scope>NUCLEOTIDE SEQUENCE [LARGE SCALE GENOMIC DNA]</scope>
    <source>
        <strain evidence="5">HC45</strain>
    </source>
</reference>
<name>A0A0K2SNC9_LIMPI</name>
<dbReference type="EMBL" id="AP014924">
    <property type="protein sequence ID" value="BAS28329.1"/>
    <property type="molecule type" value="Genomic_DNA"/>
</dbReference>
<accession>A0A0K2SNC9</accession>
<evidence type="ECO:0000256" key="2">
    <source>
        <dbReference type="SAM" id="MobiDB-lite"/>
    </source>
</evidence>
<evidence type="ECO:0000313" key="5">
    <source>
        <dbReference type="Proteomes" id="UP000065807"/>
    </source>
</evidence>
<dbReference type="PATRIC" id="fig|1555112.3.peg.2538"/>
<evidence type="ECO:0000313" key="4">
    <source>
        <dbReference type="EMBL" id="BAS28329.1"/>
    </source>
</evidence>